<evidence type="ECO:0000256" key="1">
    <source>
        <dbReference type="ARBA" id="ARBA00022443"/>
    </source>
</evidence>
<sequence>MAIDAEELVIQPFREVVERGKDAVANAEASRDDDAVSSTLMLRSARSLVREGERALQRLMPLWNSQVDQHGEVFTDAIRHNDNVLESQRRLEDLLYDLDDYIEVDTFDGDRFSQVQAASKSFALTLLETVKRMRFTDYSLSSLASAPSEISIPSFPQPGRSLNTNSRDPIVRHSATYQELLNADGRRPSSPDILGAERDCIHLISRPNSPTQDAPSPSTPGSRITAWVRDQTAATAGSWSVNNTIPEDEPISGYIDHNLDSLTLQDPEMPVIKFLSLPYSPTTAGSRASWYTSTGSYASVPRSSFTVPTSDQRTTSLPRAPYSTSSEDAPDGGLSHPQPTAPIYEDGLILADEPPSVANGHQIGLDSSLYSQRGFCPGAQKFRVRGKKAATKPVIEYASTQRSIARCVGCDFAQSSFDVELDAKQDARANFSSFGVSFRLRFLYKSHLASTLAFTTQFGCLFCAHKGHTVHADDATVFTTQDQFFRHLARHPQPLPDIQGVTVMYGGLVAGAPQTEDYDLHFPFPAIASDLPDATFLATLPSAAALKSHVKRYGRELEGPDGGAENVLKFVEGARIVGIEFPEKWKGRWCTGWHDGVWGAFPAKLVIPEPPTHLPGPSMSPGPAVTVRWKWDVKDVAAQWLPIDKDETIVNVSWLNQDDWCWWGTKKNGRAGLFPRSHVKLETLRGEADVHDNNVDSPKKKSRIHSFGLANVRLRRRTNGSSA</sequence>
<dbReference type="InterPro" id="IPR036028">
    <property type="entry name" value="SH3-like_dom_sf"/>
</dbReference>
<evidence type="ECO:0000313" key="5">
    <source>
        <dbReference type="Proteomes" id="UP001295740"/>
    </source>
</evidence>
<evidence type="ECO:0000256" key="2">
    <source>
        <dbReference type="SAM" id="MobiDB-lite"/>
    </source>
</evidence>
<name>A0AAI8VXN4_9PEZI</name>
<organism evidence="4 5">
    <name type="scientific">Anthostomella pinea</name>
    <dbReference type="NCBI Taxonomy" id="933095"/>
    <lineage>
        <taxon>Eukaryota</taxon>
        <taxon>Fungi</taxon>
        <taxon>Dikarya</taxon>
        <taxon>Ascomycota</taxon>
        <taxon>Pezizomycotina</taxon>
        <taxon>Sordariomycetes</taxon>
        <taxon>Xylariomycetidae</taxon>
        <taxon>Xylariales</taxon>
        <taxon>Xylariaceae</taxon>
        <taxon>Anthostomella</taxon>
    </lineage>
</organism>
<dbReference type="SUPFAM" id="SSF50044">
    <property type="entry name" value="SH3-domain"/>
    <property type="match status" value="1"/>
</dbReference>
<comment type="caution">
    <text evidence="4">The sequence shown here is derived from an EMBL/GenBank/DDBJ whole genome shotgun (WGS) entry which is preliminary data.</text>
</comment>
<dbReference type="EMBL" id="CAUWAG010000020">
    <property type="protein sequence ID" value="CAJ2512640.1"/>
    <property type="molecule type" value="Genomic_DNA"/>
</dbReference>
<keyword evidence="1" id="KW-0728">SH3 domain</keyword>
<protein>
    <submittedName>
        <fullName evidence="4">Uu.00g007590.m01.CDS01</fullName>
    </submittedName>
</protein>
<dbReference type="CDD" id="cd00174">
    <property type="entry name" value="SH3"/>
    <property type="match status" value="1"/>
</dbReference>
<evidence type="ECO:0000259" key="3">
    <source>
        <dbReference type="Pfam" id="PF07653"/>
    </source>
</evidence>
<feature type="region of interest" description="Disordered" evidence="2">
    <location>
        <begin position="302"/>
        <end position="340"/>
    </location>
</feature>
<proteinExistence type="predicted"/>
<dbReference type="Proteomes" id="UP001295740">
    <property type="component" value="Unassembled WGS sequence"/>
</dbReference>
<gene>
    <name evidence="4" type="ORF">KHLLAP_LOCUS13108</name>
</gene>
<dbReference type="InterPro" id="IPR001452">
    <property type="entry name" value="SH3_domain"/>
</dbReference>
<accession>A0AAI8VXN4</accession>
<reference evidence="4" key="1">
    <citation type="submission" date="2023-10" db="EMBL/GenBank/DDBJ databases">
        <authorList>
            <person name="Hackl T."/>
        </authorList>
    </citation>
    <scope>NUCLEOTIDE SEQUENCE</scope>
</reference>
<feature type="domain" description="SH3" evidence="3">
    <location>
        <begin position="645"/>
        <end position="681"/>
    </location>
</feature>
<dbReference type="Pfam" id="PF07653">
    <property type="entry name" value="SH3_2"/>
    <property type="match status" value="1"/>
</dbReference>
<dbReference type="AlphaFoldDB" id="A0AAI8VXN4"/>
<feature type="compositionally biased region" description="Polar residues" evidence="2">
    <location>
        <begin position="302"/>
        <end position="327"/>
    </location>
</feature>
<keyword evidence="5" id="KW-1185">Reference proteome</keyword>
<evidence type="ECO:0000313" key="4">
    <source>
        <dbReference type="EMBL" id="CAJ2512640.1"/>
    </source>
</evidence>